<organism evidence="12 13">
    <name type="scientific">Anabarilius grahami</name>
    <name type="common">Kanglang fish</name>
    <name type="synonym">Barilius grahami</name>
    <dbReference type="NCBI Taxonomy" id="495550"/>
    <lineage>
        <taxon>Eukaryota</taxon>
        <taxon>Metazoa</taxon>
        <taxon>Chordata</taxon>
        <taxon>Craniata</taxon>
        <taxon>Vertebrata</taxon>
        <taxon>Euteleostomi</taxon>
        <taxon>Actinopterygii</taxon>
        <taxon>Neopterygii</taxon>
        <taxon>Teleostei</taxon>
        <taxon>Ostariophysi</taxon>
        <taxon>Cypriniformes</taxon>
        <taxon>Xenocyprididae</taxon>
        <taxon>Xenocypridinae</taxon>
        <taxon>Xenocypridinae incertae sedis</taxon>
        <taxon>Anabarilius</taxon>
    </lineage>
</organism>
<dbReference type="FunFam" id="2.60.40.10:FF:000357">
    <property type="entry name" value="Fc receptor like 1"/>
    <property type="match status" value="1"/>
</dbReference>
<feature type="domain" description="Ig-like" evidence="11">
    <location>
        <begin position="120"/>
        <end position="202"/>
    </location>
</feature>
<dbReference type="GO" id="GO:0004888">
    <property type="term" value="F:transmembrane signaling receptor activity"/>
    <property type="evidence" value="ECO:0007669"/>
    <property type="project" value="TreeGrafter"/>
</dbReference>
<dbReference type="GO" id="GO:0006955">
    <property type="term" value="P:immune response"/>
    <property type="evidence" value="ECO:0007669"/>
    <property type="project" value="TreeGrafter"/>
</dbReference>
<feature type="region of interest" description="Disordered" evidence="8">
    <location>
        <begin position="554"/>
        <end position="573"/>
    </location>
</feature>
<evidence type="ECO:0000256" key="4">
    <source>
        <dbReference type="ARBA" id="ARBA00023136"/>
    </source>
</evidence>
<feature type="transmembrane region" description="Helical" evidence="9">
    <location>
        <begin position="490"/>
        <end position="508"/>
    </location>
</feature>
<dbReference type="GO" id="GO:0009897">
    <property type="term" value="C:external side of plasma membrane"/>
    <property type="evidence" value="ECO:0007669"/>
    <property type="project" value="TreeGrafter"/>
</dbReference>
<evidence type="ECO:0000256" key="1">
    <source>
        <dbReference type="ARBA" id="ARBA00004236"/>
    </source>
</evidence>
<protein>
    <submittedName>
        <fullName evidence="12">Platelet endothelial cell adhesion molecule</fullName>
    </submittedName>
</protein>
<dbReference type="PANTHER" id="PTHR11481">
    <property type="entry name" value="IMMUNOGLOBULIN FC RECEPTOR"/>
    <property type="match status" value="1"/>
</dbReference>
<evidence type="ECO:0000313" key="13">
    <source>
        <dbReference type="Proteomes" id="UP000281406"/>
    </source>
</evidence>
<dbReference type="Pfam" id="PF13927">
    <property type="entry name" value="Ig_3"/>
    <property type="match status" value="1"/>
</dbReference>
<dbReference type="SUPFAM" id="SSF48726">
    <property type="entry name" value="Immunoglobulin"/>
    <property type="match status" value="3"/>
</dbReference>
<dbReference type="Gene3D" id="2.60.40.10">
    <property type="entry name" value="Immunoglobulins"/>
    <property type="match status" value="3"/>
</dbReference>
<keyword evidence="6" id="KW-0325">Glycoprotein</keyword>
<evidence type="ECO:0000256" key="3">
    <source>
        <dbReference type="ARBA" id="ARBA00022729"/>
    </source>
</evidence>
<gene>
    <name evidence="12" type="ORF">DPX16_20189</name>
</gene>
<dbReference type="PROSITE" id="PS50835">
    <property type="entry name" value="IG_LIKE"/>
    <property type="match status" value="3"/>
</dbReference>
<dbReference type="GO" id="GO:0007166">
    <property type="term" value="P:cell surface receptor signaling pathway"/>
    <property type="evidence" value="ECO:0007669"/>
    <property type="project" value="TreeGrafter"/>
</dbReference>
<dbReference type="InterPro" id="IPR050488">
    <property type="entry name" value="Ig_Fc_receptor"/>
</dbReference>
<dbReference type="Proteomes" id="UP000281406">
    <property type="component" value="Unassembled WGS sequence"/>
</dbReference>
<dbReference type="InterPro" id="IPR003599">
    <property type="entry name" value="Ig_sub"/>
</dbReference>
<evidence type="ECO:0000256" key="7">
    <source>
        <dbReference type="ARBA" id="ARBA00023319"/>
    </source>
</evidence>
<accession>A0A3N0XFS2</accession>
<dbReference type="InterPro" id="IPR040878">
    <property type="entry name" value="IL-40-like_Ig"/>
</dbReference>
<keyword evidence="4 9" id="KW-0472">Membrane</keyword>
<reference evidence="12 13" key="1">
    <citation type="submission" date="2018-10" db="EMBL/GenBank/DDBJ databases">
        <title>Genome assembly for a Yunnan-Guizhou Plateau 3E fish, Anabarilius grahami (Regan), and its evolutionary and genetic applications.</title>
        <authorList>
            <person name="Jiang W."/>
        </authorList>
    </citation>
    <scope>NUCLEOTIDE SEQUENCE [LARGE SCALE GENOMIC DNA]</scope>
    <source>
        <strain evidence="12">AG-KIZ</strain>
        <tissue evidence="12">Muscle</tissue>
    </source>
</reference>
<dbReference type="EMBL" id="RJVU01079141">
    <property type="protein sequence ID" value="ROI15651.1"/>
    <property type="molecule type" value="Genomic_DNA"/>
</dbReference>
<proteinExistence type="predicted"/>
<evidence type="ECO:0000256" key="8">
    <source>
        <dbReference type="SAM" id="MobiDB-lite"/>
    </source>
</evidence>
<sequence length="616" mass="68291">MQVKIQPSLRMGTLVLLFLFICLLTPVLNMDKLTLTEGDDVTAVCTANGETGFLTFFFSDGPEELYRKDTYSQKVEHNLTVTKRHENMFCYYTINLRGSLETSNNSNVISVDFQELKITPDIKVMPSTDVIEGDLITFSCSVNMTHQRNSELRIHLIHKSTTLSSNMTQEDYKMFAMAKDSGKYECISKLGAVLKPSSVYITVKELFSVPVLSIHPAEVFEGENFTISCQISSFASEKIQREVITYSIFRDETSVINSNKYSGTAGKVTNGKYMCMAKANGITKESQGVLFGAKVLVSKPEITTSGPVILDKPFFIHCHSENGSLPIIYSLKRNNITLNRTEVSDPNENAQFLALISTPSDISSYLCAAENNGRVSIKMSERLHVTVIVPVGKPLLTVVPVPGNIEEGDNITLICGIPKGSPPISFRFYASSHTPIHTTTVQSNSSSFVLSTVNRENSGNYYCDASNMEDMPSMSNIVTVEVSLAKWKKALIAVFFMLLVALLVLFIMKCYKAKRGKREMAAKLSVKPASPKSDETLTLSLTHDTHYSAHTVEVNNKESVWSERPPDQDSLESLNEGDVEYTEVVHPQPVDPTRTPLRKGTDTVYSELQTSQGTIN</sequence>
<evidence type="ECO:0000256" key="10">
    <source>
        <dbReference type="SAM" id="SignalP"/>
    </source>
</evidence>
<dbReference type="InterPro" id="IPR003598">
    <property type="entry name" value="Ig_sub2"/>
</dbReference>
<feature type="chain" id="PRO_5018206588" evidence="10">
    <location>
        <begin position="30"/>
        <end position="616"/>
    </location>
</feature>
<feature type="domain" description="Ig-like" evidence="11">
    <location>
        <begin position="394"/>
        <end position="479"/>
    </location>
</feature>
<evidence type="ECO:0000256" key="5">
    <source>
        <dbReference type="ARBA" id="ARBA00023157"/>
    </source>
</evidence>
<evidence type="ECO:0000313" key="12">
    <source>
        <dbReference type="EMBL" id="ROI15651.1"/>
    </source>
</evidence>
<dbReference type="SMART" id="SM00408">
    <property type="entry name" value="IGc2"/>
    <property type="match status" value="1"/>
</dbReference>
<evidence type="ECO:0000256" key="6">
    <source>
        <dbReference type="ARBA" id="ARBA00023180"/>
    </source>
</evidence>
<dbReference type="SMART" id="SM00409">
    <property type="entry name" value="IG"/>
    <property type="match status" value="3"/>
</dbReference>
<feature type="signal peptide" evidence="10">
    <location>
        <begin position="1"/>
        <end position="29"/>
    </location>
</feature>
<dbReference type="OrthoDB" id="9950534at2759"/>
<keyword evidence="9" id="KW-1133">Transmembrane helix</keyword>
<keyword evidence="2" id="KW-1003">Cell membrane</keyword>
<feature type="domain" description="Ig-like" evidence="11">
    <location>
        <begin position="210"/>
        <end position="290"/>
    </location>
</feature>
<keyword evidence="13" id="KW-1185">Reference proteome</keyword>
<dbReference type="InterPro" id="IPR013783">
    <property type="entry name" value="Ig-like_fold"/>
</dbReference>
<keyword evidence="7" id="KW-0393">Immunoglobulin domain</keyword>
<comment type="caution">
    <text evidence="12">The sequence shown here is derived from an EMBL/GenBank/DDBJ whole genome shotgun (WGS) entry which is preliminary data.</text>
</comment>
<keyword evidence="9" id="KW-0812">Transmembrane</keyword>
<dbReference type="InterPro" id="IPR007110">
    <property type="entry name" value="Ig-like_dom"/>
</dbReference>
<evidence type="ECO:0000256" key="2">
    <source>
        <dbReference type="ARBA" id="ARBA00022475"/>
    </source>
</evidence>
<evidence type="ECO:0000256" key="9">
    <source>
        <dbReference type="SAM" id="Phobius"/>
    </source>
</evidence>
<feature type="region of interest" description="Disordered" evidence="8">
    <location>
        <begin position="585"/>
        <end position="616"/>
    </location>
</feature>
<dbReference type="PANTHER" id="PTHR11481:SF60">
    <property type="entry name" value="IG-LIKE DOMAIN-CONTAINING PROTEIN"/>
    <property type="match status" value="1"/>
</dbReference>
<feature type="compositionally biased region" description="Polar residues" evidence="8">
    <location>
        <begin position="603"/>
        <end position="616"/>
    </location>
</feature>
<dbReference type="Pfam" id="PF17736">
    <property type="entry name" value="Ig_C17orf99"/>
    <property type="match status" value="1"/>
</dbReference>
<comment type="subcellular location">
    <subcellularLocation>
        <location evidence="1">Cell membrane</location>
    </subcellularLocation>
</comment>
<keyword evidence="5" id="KW-1015">Disulfide bond</keyword>
<dbReference type="AlphaFoldDB" id="A0A3N0XFS2"/>
<dbReference type="InterPro" id="IPR036179">
    <property type="entry name" value="Ig-like_dom_sf"/>
</dbReference>
<name>A0A3N0XFS2_ANAGA</name>
<keyword evidence="3 10" id="KW-0732">Signal</keyword>
<evidence type="ECO:0000259" key="11">
    <source>
        <dbReference type="PROSITE" id="PS50835"/>
    </source>
</evidence>